<keyword evidence="1" id="KW-1133">Transmembrane helix</keyword>
<keyword evidence="1" id="KW-0472">Membrane</keyword>
<evidence type="ECO:0000313" key="3">
    <source>
        <dbReference type="EMBL" id="MCD5317147.1"/>
    </source>
</evidence>
<gene>
    <name evidence="3" type="ORF">LR394_40260</name>
</gene>
<sequence length="113" mass="11850">MPSCPITPAPAQSPLTCLIDVLEQVPDPRRRRGRRHPLAGIIAAAVCAVLAGSRSFAAIAQWAADLDAADLHRLGLTRAKASDASTFRRILSRLDAEVLDALIGAYLGPGPAS</sequence>
<keyword evidence="4" id="KW-1185">Reference proteome</keyword>
<dbReference type="EMBL" id="JAJOMB010000044">
    <property type="protein sequence ID" value="MCD5317147.1"/>
    <property type="molecule type" value="Genomic_DNA"/>
</dbReference>
<accession>A0A9X1NLG9</accession>
<protein>
    <submittedName>
        <fullName evidence="3">Transposase family protein</fullName>
    </submittedName>
</protein>
<evidence type="ECO:0000313" key="4">
    <source>
        <dbReference type="Proteomes" id="UP001138997"/>
    </source>
</evidence>
<dbReference type="RefSeq" id="WP_231449999.1">
    <property type="nucleotide sequence ID" value="NZ_JAJOMB010000044.1"/>
</dbReference>
<organism evidence="3 4">
    <name type="scientific">Kineosporia babensis</name>
    <dbReference type="NCBI Taxonomy" id="499548"/>
    <lineage>
        <taxon>Bacteria</taxon>
        <taxon>Bacillati</taxon>
        <taxon>Actinomycetota</taxon>
        <taxon>Actinomycetes</taxon>
        <taxon>Kineosporiales</taxon>
        <taxon>Kineosporiaceae</taxon>
        <taxon>Kineosporia</taxon>
    </lineage>
</organism>
<dbReference type="Pfam" id="PF13808">
    <property type="entry name" value="DDE_Tnp_1_assoc"/>
    <property type="match status" value="1"/>
</dbReference>
<dbReference type="AlphaFoldDB" id="A0A9X1NLG9"/>
<comment type="caution">
    <text evidence="3">The sequence shown here is derived from an EMBL/GenBank/DDBJ whole genome shotgun (WGS) entry which is preliminary data.</text>
</comment>
<dbReference type="Proteomes" id="UP001138997">
    <property type="component" value="Unassembled WGS sequence"/>
</dbReference>
<name>A0A9X1NLG9_9ACTN</name>
<dbReference type="InterPro" id="IPR032806">
    <property type="entry name" value="YbfD_N"/>
</dbReference>
<feature type="domain" description="H repeat-associated protein N-terminal" evidence="2">
    <location>
        <begin position="20"/>
        <end position="106"/>
    </location>
</feature>
<evidence type="ECO:0000259" key="2">
    <source>
        <dbReference type="Pfam" id="PF13808"/>
    </source>
</evidence>
<proteinExistence type="predicted"/>
<keyword evidence="1" id="KW-0812">Transmembrane</keyword>
<feature type="transmembrane region" description="Helical" evidence="1">
    <location>
        <begin position="38"/>
        <end position="64"/>
    </location>
</feature>
<reference evidence="3" key="1">
    <citation type="submission" date="2021-11" db="EMBL/GenBank/DDBJ databases">
        <title>Streptomyces corallinus and Kineosporia corallina sp. nov., two new coral-derived marine actinobacteria.</title>
        <authorList>
            <person name="Buangrab K."/>
            <person name="Sutthacheep M."/>
            <person name="Yeemin T."/>
            <person name="Harunari E."/>
            <person name="Igarashi Y."/>
            <person name="Sripreechasak P."/>
            <person name="Kanchanasin P."/>
            <person name="Tanasupawat S."/>
            <person name="Phongsopitanun W."/>
        </authorList>
    </citation>
    <scope>NUCLEOTIDE SEQUENCE</scope>
    <source>
        <strain evidence="3">JCM 31032</strain>
    </source>
</reference>
<evidence type="ECO:0000256" key="1">
    <source>
        <dbReference type="SAM" id="Phobius"/>
    </source>
</evidence>